<organism evidence="11 12">
    <name type="scientific">Acer negundo</name>
    <name type="common">Box elder</name>
    <dbReference type="NCBI Taxonomy" id="4023"/>
    <lineage>
        <taxon>Eukaryota</taxon>
        <taxon>Viridiplantae</taxon>
        <taxon>Streptophyta</taxon>
        <taxon>Embryophyta</taxon>
        <taxon>Tracheophyta</taxon>
        <taxon>Spermatophyta</taxon>
        <taxon>Magnoliopsida</taxon>
        <taxon>eudicotyledons</taxon>
        <taxon>Gunneridae</taxon>
        <taxon>Pentapetalae</taxon>
        <taxon>rosids</taxon>
        <taxon>malvids</taxon>
        <taxon>Sapindales</taxon>
        <taxon>Sapindaceae</taxon>
        <taxon>Hippocastanoideae</taxon>
        <taxon>Acereae</taxon>
        <taxon>Acer</taxon>
    </lineage>
</organism>
<evidence type="ECO:0000313" key="12">
    <source>
        <dbReference type="Proteomes" id="UP001064489"/>
    </source>
</evidence>
<evidence type="ECO:0000256" key="7">
    <source>
        <dbReference type="SAM" id="MobiDB-lite"/>
    </source>
</evidence>
<dbReference type="EMBL" id="JAJSOW010000002">
    <property type="protein sequence ID" value="KAI9197599.1"/>
    <property type="molecule type" value="Genomic_DNA"/>
</dbReference>
<evidence type="ECO:0000259" key="9">
    <source>
        <dbReference type="Pfam" id="PF23247"/>
    </source>
</evidence>
<keyword evidence="6" id="KW-0067">ATP-binding</keyword>
<dbReference type="Gene3D" id="3.40.50.300">
    <property type="entry name" value="P-loop containing nucleotide triphosphate hydrolases"/>
    <property type="match status" value="1"/>
</dbReference>
<dbReference type="Pfam" id="PF23559">
    <property type="entry name" value="WHD_DRP"/>
    <property type="match status" value="1"/>
</dbReference>
<dbReference type="InterPro" id="IPR027417">
    <property type="entry name" value="P-loop_NTPase"/>
</dbReference>
<dbReference type="AlphaFoldDB" id="A0AAD5P4N4"/>
<dbReference type="PANTHER" id="PTHR33463">
    <property type="entry name" value="NB-ARC DOMAIN-CONTAINING PROTEIN-RELATED"/>
    <property type="match status" value="1"/>
</dbReference>
<feature type="region of interest" description="Disordered" evidence="7">
    <location>
        <begin position="656"/>
        <end position="678"/>
    </location>
</feature>
<dbReference type="Pfam" id="PF00931">
    <property type="entry name" value="NB-ARC"/>
    <property type="match status" value="1"/>
</dbReference>
<name>A0AAD5P4N4_ACENE</name>
<proteinExistence type="inferred from homology"/>
<dbReference type="Pfam" id="PF13855">
    <property type="entry name" value="LRR_8"/>
    <property type="match status" value="1"/>
</dbReference>
<dbReference type="PANTHER" id="PTHR33463:SF187">
    <property type="entry name" value="AND NB-ARC DOMAIN DISEASE RESISTANCE PROTEIN, PUTATIVE-RELATED"/>
    <property type="match status" value="1"/>
</dbReference>
<keyword evidence="12" id="KW-1185">Reference proteome</keyword>
<dbReference type="InterPro" id="IPR042197">
    <property type="entry name" value="Apaf_helical"/>
</dbReference>
<dbReference type="InterPro" id="IPR002182">
    <property type="entry name" value="NB-ARC"/>
</dbReference>
<evidence type="ECO:0000256" key="2">
    <source>
        <dbReference type="ARBA" id="ARBA00022614"/>
    </source>
</evidence>
<dbReference type="FunFam" id="1.10.10.10:FF:000322">
    <property type="entry name" value="Probable disease resistance protein At1g63360"/>
    <property type="match status" value="1"/>
</dbReference>
<gene>
    <name evidence="11" type="ORF">LWI28_001339</name>
</gene>
<keyword evidence="2" id="KW-0433">Leucine-rich repeat</keyword>
<feature type="domain" description="Disease resistance protein At4g27190-like leucine-rich repeats" evidence="9">
    <location>
        <begin position="744"/>
        <end position="852"/>
    </location>
</feature>
<feature type="domain" description="NB-ARC" evidence="8">
    <location>
        <begin position="97"/>
        <end position="259"/>
    </location>
</feature>
<evidence type="ECO:0008006" key="13">
    <source>
        <dbReference type="Google" id="ProtNLM"/>
    </source>
</evidence>
<comment type="similarity">
    <text evidence="1">Belongs to the disease resistance NB-LRR family.</text>
</comment>
<dbReference type="InterPro" id="IPR050905">
    <property type="entry name" value="Plant_NBS-LRR"/>
</dbReference>
<evidence type="ECO:0000259" key="10">
    <source>
        <dbReference type="Pfam" id="PF23559"/>
    </source>
</evidence>
<dbReference type="Pfam" id="PF23247">
    <property type="entry name" value="LRR_RPS2"/>
    <property type="match status" value="1"/>
</dbReference>
<evidence type="ECO:0000256" key="4">
    <source>
        <dbReference type="ARBA" id="ARBA00022741"/>
    </source>
</evidence>
<evidence type="ECO:0000256" key="1">
    <source>
        <dbReference type="ARBA" id="ARBA00008894"/>
    </source>
</evidence>
<dbReference type="Gene3D" id="1.10.10.10">
    <property type="entry name" value="Winged helix-like DNA-binding domain superfamily/Winged helix DNA-binding domain"/>
    <property type="match status" value="1"/>
</dbReference>
<dbReference type="InterPro" id="IPR032675">
    <property type="entry name" value="LRR_dom_sf"/>
</dbReference>
<dbReference type="InterPro" id="IPR001611">
    <property type="entry name" value="Leu-rich_rpt"/>
</dbReference>
<dbReference type="FunFam" id="3.40.50.300:FF:001091">
    <property type="entry name" value="Probable disease resistance protein At1g61300"/>
    <property type="match status" value="1"/>
</dbReference>
<dbReference type="Gene3D" id="3.80.10.10">
    <property type="entry name" value="Ribonuclease Inhibitor"/>
    <property type="match status" value="2"/>
</dbReference>
<protein>
    <recommendedName>
        <fullName evidence="13">NB-ARC domain-containing protein</fullName>
    </recommendedName>
</protein>
<sequence length="904" mass="103132">MRLKVECGFGKSPKYKVKNWLENIQMIIHDAENIECTFENGKCFSRARLAKLVDKKIQEVKEYQQIGNSFNSLVIDAPPTGGIILPTMALAGETTAKKDMDEIWGYLMGNEVKKIGVCGMGGAGKTTIMTHVNNRLIKEHVKFNNVIWVIVSQTVDLGKLQKEIAVALNERFHETEDVKRRAGMLSEMLRKRRFALILDDVWEKISLEELGIPEPTEENGCKLVITTRSSDVCRLMGCKLVRVKSLLEKEALELFFEKAELDILKVPTLREIVELMVKQCAGLPLAIVTVASSMKGEDDIHEWRNALCELSNNVRSIRVNEEDVFGRLKFSYDRLKDEMIQRCFLYCALYPEDHDIPKNELVDCWIAEGFVDKMVNLQATEERARIIIKSLVNNCLLLESLDDDGISCVKLHDVVRDMTIRYITSKSPLFLVKAGVMLNELPSEQEWKENLDKVSFMDNLIKEIPSSLSPNCQILSTLLLQDNPLVSIPESFFTHMHGLKILNLSKTDIKSLPNSISELTNLIALFLQNCRRLKHVPCLARLQALEKLELGFTAINEVPAGMEMLANLTSLDLFSIKLHKIPAGILPKLCRLQKLRIDWGCGTQKVAVEDATRLLKNLNGLTAKFSKLQDFNCYMKSLNSYGILGEYCLLLSLKDSDEDEEKEEDEDENKDSDEDEDYDEQLLDVISGWRIKYDVNKVVTLVECNIRGREYDSIVLPKEVEFLLIGYCNIPTGILLNVSESSPAGQYSHLKVVRIQRCSKLEKLFSSKLMSELKNLEQIKVEECTEMEKLIAVDDDDDNEERSPKKFLFPKLRKLVLTDMPELKSICSCNGVMVCDSLQKIKIRECPQLKRFPIYVPVDEKGEASLPPALIEIEVEREWWEALEWDHLHPRAQTLLLPFCEFLP</sequence>
<keyword evidence="4" id="KW-0547">Nucleotide-binding</keyword>
<keyword evidence="5" id="KW-0611">Plant defense</keyword>
<accession>A0AAD5P4N4</accession>
<evidence type="ECO:0000313" key="11">
    <source>
        <dbReference type="EMBL" id="KAI9197599.1"/>
    </source>
</evidence>
<feature type="domain" description="Disease resistance protein winged helix" evidence="10">
    <location>
        <begin position="349"/>
        <end position="418"/>
    </location>
</feature>
<dbReference type="PRINTS" id="PR00364">
    <property type="entry name" value="DISEASERSIST"/>
</dbReference>
<dbReference type="GO" id="GO:0043531">
    <property type="term" value="F:ADP binding"/>
    <property type="evidence" value="ECO:0007669"/>
    <property type="project" value="InterPro"/>
</dbReference>
<dbReference type="InterPro" id="IPR057135">
    <property type="entry name" value="At4g27190-like_LRR"/>
</dbReference>
<keyword evidence="3" id="KW-0677">Repeat</keyword>
<evidence type="ECO:0000259" key="8">
    <source>
        <dbReference type="Pfam" id="PF00931"/>
    </source>
</evidence>
<dbReference type="SUPFAM" id="SSF52540">
    <property type="entry name" value="P-loop containing nucleoside triphosphate hydrolases"/>
    <property type="match status" value="1"/>
</dbReference>
<reference evidence="11 12" key="1">
    <citation type="journal article" date="2022" name="Plant J.">
        <title>Strategies of tolerance reflected in two North American maple genomes.</title>
        <authorList>
            <person name="McEvoy S.L."/>
            <person name="Sezen U.U."/>
            <person name="Trouern-Trend A."/>
            <person name="McMahon S.M."/>
            <person name="Schaberg P.G."/>
            <person name="Yang J."/>
            <person name="Wegrzyn J.L."/>
            <person name="Swenson N.G."/>
        </authorList>
    </citation>
    <scope>NUCLEOTIDE SEQUENCE [LARGE SCALE GENOMIC DNA]</scope>
    <source>
        <strain evidence="11">91603</strain>
    </source>
</reference>
<evidence type="ECO:0000256" key="6">
    <source>
        <dbReference type="ARBA" id="ARBA00022840"/>
    </source>
</evidence>
<dbReference type="InterPro" id="IPR036388">
    <property type="entry name" value="WH-like_DNA-bd_sf"/>
</dbReference>
<dbReference type="SUPFAM" id="SSF52058">
    <property type="entry name" value="L domain-like"/>
    <property type="match status" value="1"/>
</dbReference>
<dbReference type="InterPro" id="IPR058922">
    <property type="entry name" value="WHD_DRP"/>
</dbReference>
<dbReference type="GO" id="GO:0005524">
    <property type="term" value="F:ATP binding"/>
    <property type="evidence" value="ECO:0007669"/>
    <property type="project" value="UniProtKB-KW"/>
</dbReference>
<dbReference type="GO" id="GO:0006952">
    <property type="term" value="P:defense response"/>
    <property type="evidence" value="ECO:0007669"/>
    <property type="project" value="UniProtKB-KW"/>
</dbReference>
<dbReference type="Proteomes" id="UP001064489">
    <property type="component" value="Chromosome 13"/>
</dbReference>
<evidence type="ECO:0000256" key="5">
    <source>
        <dbReference type="ARBA" id="ARBA00022821"/>
    </source>
</evidence>
<evidence type="ECO:0000256" key="3">
    <source>
        <dbReference type="ARBA" id="ARBA00022737"/>
    </source>
</evidence>
<comment type="caution">
    <text evidence="11">The sequence shown here is derived from an EMBL/GenBank/DDBJ whole genome shotgun (WGS) entry which is preliminary data.</text>
</comment>
<dbReference type="Gene3D" id="1.10.8.430">
    <property type="entry name" value="Helical domain of apoptotic protease-activating factors"/>
    <property type="match status" value="1"/>
</dbReference>